<keyword evidence="1" id="KW-0812">Transmembrane</keyword>
<dbReference type="InterPro" id="IPR000326">
    <property type="entry name" value="PAP2/HPO"/>
</dbReference>
<name>A0A546XU87_AGRTU</name>
<evidence type="ECO:0000313" key="4">
    <source>
        <dbReference type="Proteomes" id="UP000317023"/>
    </source>
</evidence>
<dbReference type="SUPFAM" id="SSF48317">
    <property type="entry name" value="Acid phosphatase/Vanadium-dependent haloperoxidase"/>
    <property type="match status" value="1"/>
</dbReference>
<feature type="transmembrane region" description="Helical" evidence="1">
    <location>
        <begin position="222"/>
        <end position="244"/>
    </location>
</feature>
<dbReference type="SMART" id="SM00014">
    <property type="entry name" value="acidPPc"/>
    <property type="match status" value="1"/>
</dbReference>
<comment type="caution">
    <text evidence="3">The sequence shown here is derived from an EMBL/GenBank/DDBJ whole genome shotgun (WGS) entry which is preliminary data.</text>
</comment>
<reference evidence="3 4" key="1">
    <citation type="journal article" date="2019" name="Appl. Microbiol. Biotechnol.">
        <title>Differential efficiency of wild type rhizogenic strains for rol gene transformation of plants.</title>
        <authorList>
            <person name="Desmet S."/>
            <person name="De Keyser E."/>
            <person name="Van Vaerenbergh J."/>
            <person name="Baeyen S."/>
            <person name="Van Huylenbroeck J."/>
            <person name="Geelen D."/>
            <person name="Dhooghe E."/>
        </authorList>
    </citation>
    <scope>NUCLEOTIDE SEQUENCE [LARGE SCALE GENOMIC DNA]</scope>
    <source>
        <strain evidence="3 4">MAFF210266</strain>
    </source>
</reference>
<dbReference type="AlphaFoldDB" id="A0A546XU87"/>
<accession>A0A546XU87</accession>
<feature type="domain" description="Phosphatidic acid phosphatase type 2/haloperoxidase" evidence="2">
    <location>
        <begin position="118"/>
        <end position="241"/>
    </location>
</feature>
<feature type="transmembrane region" description="Helical" evidence="1">
    <location>
        <begin position="183"/>
        <end position="210"/>
    </location>
</feature>
<evidence type="ECO:0000313" key="3">
    <source>
        <dbReference type="EMBL" id="TRB04312.1"/>
    </source>
</evidence>
<keyword evidence="1" id="KW-0472">Membrane</keyword>
<dbReference type="EMBL" id="SGOE01000006">
    <property type="protein sequence ID" value="TRB04312.1"/>
    <property type="molecule type" value="Genomic_DNA"/>
</dbReference>
<feature type="transmembrane region" description="Helical" evidence="1">
    <location>
        <begin position="119"/>
        <end position="137"/>
    </location>
</feature>
<dbReference type="InterPro" id="IPR036938">
    <property type="entry name" value="PAP2/HPO_sf"/>
</dbReference>
<proteinExistence type="predicted"/>
<organism evidence="3 4">
    <name type="scientific">Agrobacterium tumefaciens</name>
    <dbReference type="NCBI Taxonomy" id="358"/>
    <lineage>
        <taxon>Bacteria</taxon>
        <taxon>Pseudomonadati</taxon>
        <taxon>Pseudomonadota</taxon>
        <taxon>Alphaproteobacteria</taxon>
        <taxon>Hyphomicrobiales</taxon>
        <taxon>Rhizobiaceae</taxon>
        <taxon>Rhizobium/Agrobacterium group</taxon>
        <taxon>Agrobacterium</taxon>
        <taxon>Agrobacterium tumefaciens complex</taxon>
    </lineage>
</organism>
<dbReference type="RefSeq" id="WP_142858506.1">
    <property type="nucleotide sequence ID" value="NZ_SGOE01000006.1"/>
</dbReference>
<gene>
    <name evidence="3" type="ORF">EXN61_19330</name>
</gene>
<evidence type="ECO:0000256" key="1">
    <source>
        <dbReference type="SAM" id="Phobius"/>
    </source>
</evidence>
<sequence length="267" mass="29467">MDQYLFSKAGAEKLSRPARPKFRFSAVHIAGRAFRNPALLALFVAFAMMLFFSIWPGIDLDVSLVFWDDGFRLGEDRFLVSVRDLNRALPSVLLPGLACMLLAMPFFAGLRRIFHPYKLLLVLTFFALGPGATVHILKTLFARARPQQLGEFGGDLFFTPVLSLDGACARSCSFPSGESSTAIALLAFTILLPARLRLICAAILMPFIVVVSLNRVAMGAHFLSDVLIAWPLMLAVFLCLHRLFLKYRYAIDTAFSRSSGGSRRAAG</sequence>
<dbReference type="Pfam" id="PF01569">
    <property type="entry name" value="PAP2"/>
    <property type="match status" value="1"/>
</dbReference>
<feature type="transmembrane region" description="Helical" evidence="1">
    <location>
        <begin position="38"/>
        <end position="58"/>
    </location>
</feature>
<evidence type="ECO:0000259" key="2">
    <source>
        <dbReference type="SMART" id="SM00014"/>
    </source>
</evidence>
<keyword evidence="1" id="KW-1133">Transmembrane helix</keyword>
<dbReference type="Proteomes" id="UP000317023">
    <property type="component" value="Unassembled WGS sequence"/>
</dbReference>
<protein>
    <submittedName>
        <fullName evidence="3">Phosphatase PAP2 family protein</fullName>
    </submittedName>
</protein>
<dbReference type="Gene3D" id="1.20.144.10">
    <property type="entry name" value="Phosphatidic acid phosphatase type 2/haloperoxidase"/>
    <property type="match status" value="1"/>
</dbReference>
<feature type="transmembrane region" description="Helical" evidence="1">
    <location>
        <begin position="88"/>
        <end position="107"/>
    </location>
</feature>